<keyword evidence="4" id="KW-1185">Reference proteome</keyword>
<reference evidence="4" key="1">
    <citation type="submission" date="2023-07" db="EMBL/GenBank/DDBJ databases">
        <title>Whole genome shotgun sequence of Streptomyces achromogenes subsp. rubradiris NBRC 14000.</title>
        <authorList>
            <person name="Komaki H."/>
            <person name="Tamura T."/>
        </authorList>
    </citation>
    <scope>NUCLEOTIDE SEQUENCE [LARGE SCALE GENOMIC DNA]</scope>
    <source>
        <strain evidence="4">NBRC 14000</strain>
    </source>
</reference>
<keyword evidence="1" id="KW-0479">Metal-binding</keyword>
<proteinExistence type="predicted"/>
<protein>
    <recommendedName>
        <fullName evidence="2">HMA domain-containing protein</fullName>
    </recommendedName>
</protein>
<evidence type="ECO:0000259" key="2">
    <source>
        <dbReference type="PROSITE" id="PS50846"/>
    </source>
</evidence>
<dbReference type="SUPFAM" id="SSF55008">
    <property type="entry name" value="HMA, heavy metal-associated domain"/>
    <property type="match status" value="1"/>
</dbReference>
<name>A0ABQ3RBI2_STRRR</name>
<evidence type="ECO:0000313" key="4">
    <source>
        <dbReference type="Proteomes" id="UP000646738"/>
    </source>
</evidence>
<dbReference type="InterPro" id="IPR017969">
    <property type="entry name" value="Heavy-metal-associated_CS"/>
</dbReference>
<feature type="domain" description="HMA" evidence="2">
    <location>
        <begin position="49"/>
        <end position="114"/>
    </location>
</feature>
<organism evidence="3 4">
    <name type="scientific">Streptomyces rubradiris</name>
    <name type="common">Streptomyces achromogenes subsp. rubradiris</name>
    <dbReference type="NCBI Taxonomy" id="285531"/>
    <lineage>
        <taxon>Bacteria</taxon>
        <taxon>Bacillati</taxon>
        <taxon>Actinomycetota</taxon>
        <taxon>Actinomycetes</taxon>
        <taxon>Kitasatosporales</taxon>
        <taxon>Streptomycetaceae</taxon>
        <taxon>Streptomyces</taxon>
    </lineage>
</organism>
<dbReference type="PROSITE" id="PS50846">
    <property type="entry name" value="HMA_2"/>
    <property type="match status" value="1"/>
</dbReference>
<dbReference type="Gene3D" id="3.30.70.100">
    <property type="match status" value="1"/>
</dbReference>
<comment type="caution">
    <text evidence="3">The sequence shown here is derived from an EMBL/GenBank/DDBJ whole genome shotgun (WGS) entry which is preliminary data.</text>
</comment>
<dbReference type="InterPro" id="IPR006121">
    <property type="entry name" value="HMA_dom"/>
</dbReference>
<dbReference type="Pfam" id="PF00403">
    <property type="entry name" value="HMA"/>
    <property type="match status" value="1"/>
</dbReference>
<dbReference type="CDD" id="cd00371">
    <property type="entry name" value="HMA"/>
    <property type="match status" value="1"/>
</dbReference>
<sequence>MLRYPHPLGVYDALRLITTPRRKSMSSCCSPDGSCHSGSATTQITTDAARTVYAVTGMTCGHCEAAVTKAVSGVDGVLSVEVDVKTGRVTVVAEEDPDDAVIARAVDEAGYALTGRAA</sequence>
<accession>A0ABQ3RBI2</accession>
<dbReference type="Proteomes" id="UP000646738">
    <property type="component" value="Unassembled WGS sequence"/>
</dbReference>
<dbReference type="InterPro" id="IPR036163">
    <property type="entry name" value="HMA_dom_sf"/>
</dbReference>
<evidence type="ECO:0000313" key="3">
    <source>
        <dbReference type="EMBL" id="GHI53177.1"/>
    </source>
</evidence>
<dbReference type="EMBL" id="BNEA01000015">
    <property type="protein sequence ID" value="GHI53177.1"/>
    <property type="molecule type" value="Genomic_DNA"/>
</dbReference>
<evidence type="ECO:0000256" key="1">
    <source>
        <dbReference type="ARBA" id="ARBA00022723"/>
    </source>
</evidence>
<gene>
    <name evidence="3" type="ORF">Srubr_30230</name>
</gene>
<dbReference type="PROSITE" id="PS01047">
    <property type="entry name" value="HMA_1"/>
    <property type="match status" value="1"/>
</dbReference>